<reference evidence="1 2" key="1">
    <citation type="journal article" date="2012" name="Science">
        <title>The Paleozoic origin of enzymatic lignin decomposition reconstructed from 31 fungal genomes.</title>
        <authorList>
            <person name="Floudas D."/>
            <person name="Binder M."/>
            <person name="Riley R."/>
            <person name="Barry K."/>
            <person name="Blanchette R.A."/>
            <person name="Henrissat B."/>
            <person name="Martinez A.T."/>
            <person name="Otillar R."/>
            <person name="Spatafora J.W."/>
            <person name="Yadav J.S."/>
            <person name="Aerts A."/>
            <person name="Benoit I."/>
            <person name="Boyd A."/>
            <person name="Carlson A."/>
            <person name="Copeland A."/>
            <person name="Coutinho P.M."/>
            <person name="de Vries R.P."/>
            <person name="Ferreira P."/>
            <person name="Findley K."/>
            <person name="Foster B."/>
            <person name="Gaskell J."/>
            <person name="Glotzer D."/>
            <person name="Gorecki P."/>
            <person name="Heitman J."/>
            <person name="Hesse C."/>
            <person name="Hori C."/>
            <person name="Igarashi K."/>
            <person name="Jurgens J.A."/>
            <person name="Kallen N."/>
            <person name="Kersten P."/>
            <person name="Kohler A."/>
            <person name="Kuees U."/>
            <person name="Kumar T.K.A."/>
            <person name="Kuo A."/>
            <person name="LaButti K."/>
            <person name="Larrondo L.F."/>
            <person name="Lindquist E."/>
            <person name="Ling A."/>
            <person name="Lombard V."/>
            <person name="Lucas S."/>
            <person name="Lundell T."/>
            <person name="Martin R."/>
            <person name="McLaughlin D.J."/>
            <person name="Morgenstern I."/>
            <person name="Morin E."/>
            <person name="Murat C."/>
            <person name="Nagy L.G."/>
            <person name="Nolan M."/>
            <person name="Ohm R.A."/>
            <person name="Patyshakuliyeva A."/>
            <person name="Rokas A."/>
            <person name="Ruiz-Duenas F.J."/>
            <person name="Sabat G."/>
            <person name="Salamov A."/>
            <person name="Samejima M."/>
            <person name="Schmutz J."/>
            <person name="Slot J.C."/>
            <person name="St John F."/>
            <person name="Stenlid J."/>
            <person name="Sun H."/>
            <person name="Sun S."/>
            <person name="Syed K."/>
            <person name="Tsang A."/>
            <person name="Wiebenga A."/>
            <person name="Young D."/>
            <person name="Pisabarro A."/>
            <person name="Eastwood D.C."/>
            <person name="Martin F."/>
            <person name="Cullen D."/>
            <person name="Grigoriev I.V."/>
            <person name="Hibbett D.S."/>
        </authorList>
    </citation>
    <scope>NUCLEOTIDE SEQUENCE [LARGE SCALE GENOMIC DNA]</scope>
    <source>
        <strain evidence="1 2">ATCC 11539</strain>
    </source>
</reference>
<dbReference type="KEGG" id="gtr:GLOTRDRAFT_133463"/>
<keyword evidence="2" id="KW-1185">Reference proteome</keyword>
<sequence length="467" mass="54153">MASFNWFTRHHAAPIDRIPVELLAEIMIIALPHFNFARHNWYFHGEIKWRDTLRLAGVSSRWKQVAENTPYLWSRFRLTGIRPGKSKAKELLMKTWISRARAVPLSLSVDLSWGSTNKLNMRCLNFLKDNLHRCQHLQVKAPAHVISALIHGSFPQLETVRLLPCDRGFDPTLRDVSLCSTAPRMQLIRLESITSDFNVKSFSWSGITELVLDIGSEAFVPYMAMLAECTNLHVLRVTMAQLIEEDVLPWLRRVDRPRPRYEKLHTIEVDAPGSYCDFSFFVAWLFAPSLRRLKLCGCVMLYPDLIKMIPRDGCMLEELIVDQYGSEPFESEEEHLLRFFESLPDLRRLEICGITDAFRADIIKRLTFKPGRNDCLLKKLESLKIYWLGGYAGYWDIQLMLESRIRLGKGTQVAQLEDAEITMRCYTQKHHWRLGDNGKIWHDGYFIHGGGQWLSGFVADRRPVDED</sequence>
<dbReference type="Gene3D" id="3.80.10.10">
    <property type="entry name" value="Ribonuclease Inhibitor"/>
    <property type="match status" value="1"/>
</dbReference>
<dbReference type="InterPro" id="IPR032675">
    <property type="entry name" value="LRR_dom_sf"/>
</dbReference>
<organism evidence="1 2">
    <name type="scientific">Gloeophyllum trabeum (strain ATCC 11539 / FP-39264 / Madison 617)</name>
    <name type="common">Brown rot fungus</name>
    <dbReference type="NCBI Taxonomy" id="670483"/>
    <lineage>
        <taxon>Eukaryota</taxon>
        <taxon>Fungi</taxon>
        <taxon>Dikarya</taxon>
        <taxon>Basidiomycota</taxon>
        <taxon>Agaricomycotina</taxon>
        <taxon>Agaricomycetes</taxon>
        <taxon>Gloeophyllales</taxon>
        <taxon>Gloeophyllaceae</taxon>
        <taxon>Gloeophyllum</taxon>
    </lineage>
</organism>
<proteinExistence type="predicted"/>
<dbReference type="SUPFAM" id="SSF52047">
    <property type="entry name" value="RNI-like"/>
    <property type="match status" value="1"/>
</dbReference>
<evidence type="ECO:0000313" key="2">
    <source>
        <dbReference type="Proteomes" id="UP000030669"/>
    </source>
</evidence>
<evidence type="ECO:0000313" key="1">
    <source>
        <dbReference type="EMBL" id="EPQ51144.1"/>
    </source>
</evidence>
<accession>S7RF67</accession>
<gene>
    <name evidence="1" type="ORF">GLOTRDRAFT_133463</name>
</gene>
<dbReference type="eggNOG" id="ENOG502R1W7">
    <property type="taxonomic scope" value="Eukaryota"/>
</dbReference>
<dbReference type="RefSeq" id="XP_007870571.1">
    <property type="nucleotide sequence ID" value="XM_007872380.1"/>
</dbReference>
<dbReference type="HOGENOM" id="CLU_039856_0_0_1"/>
<dbReference type="Proteomes" id="UP000030669">
    <property type="component" value="Unassembled WGS sequence"/>
</dbReference>
<protein>
    <submittedName>
        <fullName evidence="1">Uncharacterized protein</fullName>
    </submittedName>
</protein>
<dbReference type="OrthoDB" id="2269034at2759"/>
<dbReference type="AlphaFoldDB" id="S7RF67"/>
<dbReference type="EMBL" id="KB469312">
    <property type="protein sequence ID" value="EPQ51144.1"/>
    <property type="molecule type" value="Genomic_DNA"/>
</dbReference>
<name>S7RF67_GLOTA</name>
<dbReference type="GeneID" id="19302731"/>